<accession>A0AAE4JXA2</accession>
<dbReference type="SMART" id="SM00448">
    <property type="entry name" value="REC"/>
    <property type="match status" value="1"/>
</dbReference>
<dbReference type="PROSITE" id="PS50110">
    <property type="entry name" value="RESPONSE_REGULATORY"/>
    <property type="match status" value="1"/>
</dbReference>
<dbReference type="Gene3D" id="3.40.50.2300">
    <property type="match status" value="1"/>
</dbReference>
<dbReference type="SUPFAM" id="SSF52172">
    <property type="entry name" value="CheY-like"/>
    <property type="match status" value="1"/>
</dbReference>
<evidence type="ECO:0000256" key="1">
    <source>
        <dbReference type="ARBA" id="ARBA00022553"/>
    </source>
</evidence>
<sequence length="395" mass="44486">MAVQPTSLLQQLLDSGSSGCLAVQSQGVTWSFYFQAGHLFFATHSIDPFDRLERHLRRLSHTIPALNREVRTQARTQFEALGGPTASYEAICWLNAEGFLEPSQAGTLLQNLALEVLESFLLITTGNHELINAPSLLILASLPLSELITRAQTTLNHWRAFQDKVTSPFQRPYLFTQTRGHQRLTLEQQQRLGSLLRGYSVRHLAVLTNQNELKLVKSLYPFIQDGTIFLREPQAPFDLLPRLDHQSQAIDPVIPPEDISEGSDRSLVSLDAPHKQFKIVCIDDSPTMLQELSRFLSDQTFTVTTLNDSVKALMEVMRIQPDLILLDVGMPNIDGYKFCRVIRNHVQLKTTPIIMVTGNTGLIDRAKAKLVGATDYMTKPFTQSELLKMVFQYLS</sequence>
<organism evidence="4 5">
    <name type="scientific">Pseudocalidococcus azoricus BACA0444</name>
    <dbReference type="NCBI Taxonomy" id="2918990"/>
    <lineage>
        <taxon>Bacteria</taxon>
        <taxon>Bacillati</taxon>
        <taxon>Cyanobacteriota</taxon>
        <taxon>Cyanophyceae</taxon>
        <taxon>Acaryochloridales</taxon>
        <taxon>Thermosynechococcaceae</taxon>
        <taxon>Pseudocalidococcus</taxon>
        <taxon>Pseudocalidococcus azoricus</taxon>
    </lineage>
</organism>
<evidence type="ECO:0000259" key="3">
    <source>
        <dbReference type="PROSITE" id="PS50110"/>
    </source>
</evidence>
<dbReference type="PANTHER" id="PTHR44591">
    <property type="entry name" value="STRESS RESPONSE REGULATOR PROTEIN 1"/>
    <property type="match status" value="1"/>
</dbReference>
<reference evidence="5" key="1">
    <citation type="submission" date="2023-07" db="EMBL/GenBank/DDBJ databases">
        <authorList>
            <person name="Luz R."/>
            <person name="Cordeiro R."/>
            <person name="Fonseca A."/>
            <person name="Goncalves V."/>
        </authorList>
    </citation>
    <scope>NUCLEOTIDE SEQUENCE [LARGE SCALE GENOMIC DNA]</scope>
    <source>
        <strain evidence="5">BACA0444</strain>
    </source>
</reference>
<dbReference type="Pfam" id="PF00072">
    <property type="entry name" value="Response_reg"/>
    <property type="match status" value="1"/>
</dbReference>
<keyword evidence="5" id="KW-1185">Reference proteome</keyword>
<dbReference type="InterPro" id="IPR011006">
    <property type="entry name" value="CheY-like_superfamily"/>
</dbReference>
<dbReference type="Proteomes" id="UP001268256">
    <property type="component" value="Unassembled WGS sequence"/>
</dbReference>
<dbReference type="EMBL" id="JAVMIP010000019">
    <property type="protein sequence ID" value="MDS3861986.1"/>
    <property type="molecule type" value="Genomic_DNA"/>
</dbReference>
<feature type="domain" description="Response regulatory" evidence="3">
    <location>
        <begin position="278"/>
        <end position="394"/>
    </location>
</feature>
<feature type="modified residue" description="4-aspartylphosphate" evidence="2">
    <location>
        <position position="327"/>
    </location>
</feature>
<dbReference type="InterPro" id="IPR024186">
    <property type="entry name" value="Sig_transdc_resp-reg_PatA"/>
</dbReference>
<dbReference type="InterPro" id="IPR001789">
    <property type="entry name" value="Sig_transdc_resp-reg_receiver"/>
</dbReference>
<proteinExistence type="predicted"/>
<dbReference type="Pfam" id="PF14332">
    <property type="entry name" value="DUF4388"/>
    <property type="match status" value="1"/>
</dbReference>
<dbReference type="GO" id="GO:0000160">
    <property type="term" value="P:phosphorelay signal transduction system"/>
    <property type="evidence" value="ECO:0007669"/>
    <property type="project" value="InterPro"/>
</dbReference>
<keyword evidence="1 2" id="KW-0597">Phosphoprotein</keyword>
<evidence type="ECO:0000256" key="2">
    <source>
        <dbReference type="PROSITE-ProRule" id="PRU00169"/>
    </source>
</evidence>
<protein>
    <submittedName>
        <fullName evidence="4">Response regulator</fullName>
    </submittedName>
</protein>
<dbReference type="InterPro" id="IPR050595">
    <property type="entry name" value="Bact_response_regulator"/>
</dbReference>
<dbReference type="AlphaFoldDB" id="A0AAE4JXA2"/>
<evidence type="ECO:0000313" key="5">
    <source>
        <dbReference type="Proteomes" id="UP001268256"/>
    </source>
</evidence>
<dbReference type="PANTHER" id="PTHR44591:SF3">
    <property type="entry name" value="RESPONSE REGULATORY DOMAIN-CONTAINING PROTEIN"/>
    <property type="match status" value="1"/>
</dbReference>
<dbReference type="PIRSF" id="PIRSF005897">
    <property type="entry name" value="RR_PatA"/>
    <property type="match status" value="1"/>
</dbReference>
<dbReference type="InterPro" id="IPR025497">
    <property type="entry name" value="PatA-like_N"/>
</dbReference>
<evidence type="ECO:0000313" key="4">
    <source>
        <dbReference type="EMBL" id="MDS3861986.1"/>
    </source>
</evidence>
<dbReference type="RefSeq" id="WP_322879204.1">
    <property type="nucleotide sequence ID" value="NZ_JAVMIP010000019.1"/>
</dbReference>
<name>A0AAE4JXA2_9CYAN</name>
<comment type="caution">
    <text evidence="4">The sequence shown here is derived from an EMBL/GenBank/DDBJ whole genome shotgun (WGS) entry which is preliminary data.</text>
</comment>
<gene>
    <name evidence="4" type="ORF">RIF25_14375</name>
</gene>